<dbReference type="Pfam" id="PF01928">
    <property type="entry name" value="CYTH"/>
    <property type="match status" value="1"/>
</dbReference>
<dbReference type="Gene3D" id="1.40.20.10">
    <property type="entry name" value="CHAD domain"/>
    <property type="match status" value="1"/>
</dbReference>
<evidence type="ECO:0000313" key="4">
    <source>
        <dbReference type="EMBL" id="GAA4266770.1"/>
    </source>
</evidence>
<dbReference type="SMART" id="SM01118">
    <property type="entry name" value="CYTH"/>
    <property type="match status" value="1"/>
</dbReference>
<feature type="domain" description="CHAD" evidence="3">
    <location>
        <begin position="225"/>
        <end position="509"/>
    </location>
</feature>
<dbReference type="PANTHER" id="PTHR39339:SF1">
    <property type="entry name" value="CHAD DOMAIN-CONTAINING PROTEIN"/>
    <property type="match status" value="1"/>
</dbReference>
<sequence length="509" mass="54806">MSASSPSPRSEQLEIERKYDVDSEARLPDLGGTGVVASVESFPAVSLRAVYFDTVEHTLLSNRITLRRREGGHDSGWHAKLPADEGARREVHAPLGESPDDGVPAALRRVVEAVLRGRPLRPVLVLETERSITMLRDADGADLAELADDEVTATDPSAGSSRSWREWEVELAPGVSRTDGEALLDEVGDVLERAGASVSSSKSKLARGLGDVTTVPLLARHEADEGTAARFVLDAVGSLVDALQRLDPGVRDADPEAVHRFRITARRLRSILRVFRGVVDADDAATVEKALGRVGRAAGAARDLQVARDELDVDLDAAPEGYVLHETVGRLQAGFREGAREAARDLERDLGDPSYFELLDRLDVLLATRPEGPKADDPAVKFVAARIAKESKRARKRAAAASKLYRETGDADRETLHTVRKAARRLRYAVEAQRDAELKGAVSPKAAHALQDALGDALDAQAAAERFVAAAHTARWAGEDTFGYGALATLASGRREAALARLPKLAEKL</sequence>
<comment type="caution">
    <text evidence="4">The sequence shown here is derived from an EMBL/GenBank/DDBJ whole genome shotgun (WGS) entry which is preliminary data.</text>
</comment>
<dbReference type="EMBL" id="BAABAU010000003">
    <property type="protein sequence ID" value="GAA4266770.1"/>
    <property type="molecule type" value="Genomic_DNA"/>
</dbReference>
<name>A0ABP8E401_9MICO</name>
<protein>
    <submittedName>
        <fullName evidence="4">CYTH and CHAD domain-containing protein</fullName>
    </submittedName>
</protein>
<proteinExistence type="predicted"/>
<evidence type="ECO:0000259" key="2">
    <source>
        <dbReference type="PROSITE" id="PS51707"/>
    </source>
</evidence>
<dbReference type="Pfam" id="PF05235">
    <property type="entry name" value="CHAD"/>
    <property type="match status" value="1"/>
</dbReference>
<dbReference type="InterPro" id="IPR038186">
    <property type="entry name" value="CHAD_dom_sf"/>
</dbReference>
<feature type="compositionally biased region" description="Basic and acidic residues" evidence="1">
    <location>
        <begin position="11"/>
        <end position="20"/>
    </location>
</feature>
<keyword evidence="5" id="KW-1185">Reference proteome</keyword>
<dbReference type="SUPFAM" id="SSF55154">
    <property type="entry name" value="CYTH-like phosphatases"/>
    <property type="match status" value="1"/>
</dbReference>
<feature type="compositionally biased region" description="Polar residues" evidence="1">
    <location>
        <begin position="1"/>
        <end position="10"/>
    </location>
</feature>
<evidence type="ECO:0000313" key="5">
    <source>
        <dbReference type="Proteomes" id="UP001501594"/>
    </source>
</evidence>
<dbReference type="CDD" id="cd07374">
    <property type="entry name" value="CYTH-like_Pase"/>
    <property type="match status" value="1"/>
</dbReference>
<feature type="region of interest" description="Disordered" evidence="1">
    <location>
        <begin position="1"/>
        <end position="20"/>
    </location>
</feature>
<dbReference type="InterPro" id="IPR023577">
    <property type="entry name" value="CYTH_domain"/>
</dbReference>
<dbReference type="InterPro" id="IPR033469">
    <property type="entry name" value="CYTH-like_dom_sf"/>
</dbReference>
<dbReference type="Gene3D" id="2.40.320.10">
    <property type="entry name" value="Hypothetical Protein Pfu-838710-001"/>
    <property type="match status" value="1"/>
</dbReference>
<reference evidence="5" key="1">
    <citation type="journal article" date="2019" name="Int. J. Syst. Evol. Microbiol.">
        <title>The Global Catalogue of Microorganisms (GCM) 10K type strain sequencing project: providing services to taxonomists for standard genome sequencing and annotation.</title>
        <authorList>
            <consortium name="The Broad Institute Genomics Platform"/>
            <consortium name="The Broad Institute Genome Sequencing Center for Infectious Disease"/>
            <person name="Wu L."/>
            <person name="Ma J."/>
        </authorList>
    </citation>
    <scope>NUCLEOTIDE SEQUENCE [LARGE SCALE GENOMIC DNA]</scope>
    <source>
        <strain evidence="5">JCM 17442</strain>
    </source>
</reference>
<dbReference type="InterPro" id="IPR007899">
    <property type="entry name" value="CHAD_dom"/>
</dbReference>
<dbReference type="RefSeq" id="WP_344796446.1">
    <property type="nucleotide sequence ID" value="NZ_BAABAU010000003.1"/>
</dbReference>
<evidence type="ECO:0000256" key="1">
    <source>
        <dbReference type="SAM" id="MobiDB-lite"/>
    </source>
</evidence>
<dbReference type="PANTHER" id="PTHR39339">
    <property type="entry name" value="SLR1444 PROTEIN"/>
    <property type="match status" value="1"/>
</dbReference>
<dbReference type="Proteomes" id="UP001501594">
    <property type="component" value="Unassembled WGS sequence"/>
</dbReference>
<dbReference type="PROSITE" id="PS51707">
    <property type="entry name" value="CYTH"/>
    <property type="match status" value="1"/>
</dbReference>
<accession>A0ABP8E401</accession>
<gene>
    <name evidence="4" type="ORF">GCM10022256_23820</name>
</gene>
<organism evidence="4 5">
    <name type="scientific">Frondihabitans peucedani</name>
    <dbReference type="NCBI Taxonomy" id="598626"/>
    <lineage>
        <taxon>Bacteria</taxon>
        <taxon>Bacillati</taxon>
        <taxon>Actinomycetota</taxon>
        <taxon>Actinomycetes</taxon>
        <taxon>Micrococcales</taxon>
        <taxon>Microbacteriaceae</taxon>
        <taxon>Frondihabitans</taxon>
    </lineage>
</organism>
<evidence type="ECO:0000259" key="3">
    <source>
        <dbReference type="PROSITE" id="PS51708"/>
    </source>
</evidence>
<dbReference type="SMART" id="SM00880">
    <property type="entry name" value="CHAD"/>
    <property type="match status" value="1"/>
</dbReference>
<dbReference type="PROSITE" id="PS51708">
    <property type="entry name" value="CHAD"/>
    <property type="match status" value="1"/>
</dbReference>
<feature type="domain" description="CYTH" evidence="2">
    <location>
        <begin position="12"/>
        <end position="215"/>
    </location>
</feature>